<feature type="region of interest" description="Disordered" evidence="1">
    <location>
        <begin position="232"/>
        <end position="367"/>
    </location>
</feature>
<keyword evidence="3" id="KW-1185">Reference proteome</keyword>
<dbReference type="EMBL" id="ML119654">
    <property type="protein sequence ID" value="RPA85252.1"/>
    <property type="molecule type" value="Genomic_DNA"/>
</dbReference>
<feature type="compositionally biased region" description="Polar residues" evidence="1">
    <location>
        <begin position="48"/>
        <end position="60"/>
    </location>
</feature>
<feature type="compositionally biased region" description="Low complexity" evidence="1">
    <location>
        <begin position="245"/>
        <end position="267"/>
    </location>
</feature>
<dbReference type="Proteomes" id="UP000275078">
    <property type="component" value="Unassembled WGS sequence"/>
</dbReference>
<name>A0A3N4IGH6_ASCIM</name>
<dbReference type="OrthoDB" id="5138418at2759"/>
<protein>
    <submittedName>
        <fullName evidence="2">Uncharacterized protein</fullName>
    </submittedName>
</protein>
<proteinExistence type="predicted"/>
<feature type="compositionally biased region" description="Basic residues" evidence="1">
    <location>
        <begin position="299"/>
        <end position="309"/>
    </location>
</feature>
<evidence type="ECO:0000313" key="2">
    <source>
        <dbReference type="EMBL" id="RPA85252.1"/>
    </source>
</evidence>
<feature type="compositionally biased region" description="Polar residues" evidence="1">
    <location>
        <begin position="278"/>
        <end position="297"/>
    </location>
</feature>
<sequence length="406" mass="44747">MPNIHSTLELISSPFLSPLSQSSSPRNMAMHNDYFSAGGDSRSFRPSLPNTLPSYPTPSESPYDKPSYGSNSRYGNDVRGGAHPTKRVRPGTFTATHSERELRSPPPLSSFYDTPRDPRYTVPESENDEEDDRMFRSRLGAGAGTKRGRDEDDYEEAEAERRREANGGGKRRIIDVVGGGLGAVWQLCKAVTFLPVTLVSAAVSATTTMNHQMGLEMDESGQEEFDEKWNEKDGYNAHDGYPFPTATSNRSWSSSTQSYSSNSTTATPNTRDPWVLVSPSSSANNTRPVLTSANSSGRRPVRRNIRKPSSKYPARRSLGSAGTFGTHSPHIPSSPAKGRTRTNSLASGGYGGYSTAMDDDEEDEEIRRFNERLKEMIREGKEALGQKVEVYYEGEGDIDDWEDGGR</sequence>
<accession>A0A3N4IGH6</accession>
<organism evidence="2 3">
    <name type="scientific">Ascobolus immersus RN42</name>
    <dbReference type="NCBI Taxonomy" id="1160509"/>
    <lineage>
        <taxon>Eukaryota</taxon>
        <taxon>Fungi</taxon>
        <taxon>Dikarya</taxon>
        <taxon>Ascomycota</taxon>
        <taxon>Pezizomycotina</taxon>
        <taxon>Pezizomycetes</taxon>
        <taxon>Pezizales</taxon>
        <taxon>Ascobolaceae</taxon>
        <taxon>Ascobolus</taxon>
    </lineage>
</organism>
<evidence type="ECO:0000256" key="1">
    <source>
        <dbReference type="SAM" id="MobiDB-lite"/>
    </source>
</evidence>
<gene>
    <name evidence="2" type="ORF">BJ508DRAFT_302919</name>
</gene>
<dbReference type="AlphaFoldDB" id="A0A3N4IGH6"/>
<dbReference type="STRING" id="1160509.A0A3N4IGH6"/>
<evidence type="ECO:0000313" key="3">
    <source>
        <dbReference type="Proteomes" id="UP000275078"/>
    </source>
</evidence>
<feature type="region of interest" description="Disordered" evidence="1">
    <location>
        <begin position="15"/>
        <end position="167"/>
    </location>
</feature>
<feature type="compositionally biased region" description="Low complexity" evidence="1">
    <location>
        <begin position="15"/>
        <end position="25"/>
    </location>
</feature>
<reference evidence="2 3" key="1">
    <citation type="journal article" date="2018" name="Nat. Ecol. Evol.">
        <title>Pezizomycetes genomes reveal the molecular basis of ectomycorrhizal truffle lifestyle.</title>
        <authorList>
            <person name="Murat C."/>
            <person name="Payen T."/>
            <person name="Noel B."/>
            <person name="Kuo A."/>
            <person name="Morin E."/>
            <person name="Chen J."/>
            <person name="Kohler A."/>
            <person name="Krizsan K."/>
            <person name="Balestrini R."/>
            <person name="Da Silva C."/>
            <person name="Montanini B."/>
            <person name="Hainaut M."/>
            <person name="Levati E."/>
            <person name="Barry K.W."/>
            <person name="Belfiori B."/>
            <person name="Cichocki N."/>
            <person name="Clum A."/>
            <person name="Dockter R.B."/>
            <person name="Fauchery L."/>
            <person name="Guy J."/>
            <person name="Iotti M."/>
            <person name="Le Tacon F."/>
            <person name="Lindquist E.A."/>
            <person name="Lipzen A."/>
            <person name="Malagnac F."/>
            <person name="Mello A."/>
            <person name="Molinier V."/>
            <person name="Miyauchi S."/>
            <person name="Poulain J."/>
            <person name="Riccioni C."/>
            <person name="Rubini A."/>
            <person name="Sitrit Y."/>
            <person name="Splivallo R."/>
            <person name="Traeger S."/>
            <person name="Wang M."/>
            <person name="Zifcakova L."/>
            <person name="Wipf D."/>
            <person name="Zambonelli A."/>
            <person name="Paolocci F."/>
            <person name="Nowrousian M."/>
            <person name="Ottonello S."/>
            <person name="Baldrian P."/>
            <person name="Spatafora J.W."/>
            <person name="Henrissat B."/>
            <person name="Nagy L.G."/>
            <person name="Aury J.M."/>
            <person name="Wincker P."/>
            <person name="Grigoriev I.V."/>
            <person name="Bonfante P."/>
            <person name="Martin F.M."/>
        </authorList>
    </citation>
    <scope>NUCLEOTIDE SEQUENCE [LARGE SCALE GENOMIC DNA]</scope>
    <source>
        <strain evidence="2 3">RN42</strain>
    </source>
</reference>